<evidence type="ECO:0000256" key="1">
    <source>
        <dbReference type="SAM" id="Phobius"/>
    </source>
</evidence>
<dbReference type="EMBL" id="AL445563">
    <property type="protein sequence ID" value="CAC13185.1"/>
    <property type="molecule type" value="Genomic_DNA"/>
</dbReference>
<name>Q98RJ6_MYCPU</name>
<dbReference type="Proteomes" id="UP000000528">
    <property type="component" value="Chromosome"/>
</dbReference>
<feature type="transmembrane region" description="Helical" evidence="1">
    <location>
        <begin position="156"/>
        <end position="178"/>
    </location>
</feature>
<dbReference type="BioCyc" id="MPUL272635:G1GT6-12-MONOMER"/>
<keyword evidence="3" id="KW-1185">Reference proteome</keyword>
<dbReference type="PIR" id="D90513">
    <property type="entry name" value="D90513"/>
</dbReference>
<feature type="transmembrane region" description="Helical" evidence="1">
    <location>
        <begin position="63"/>
        <end position="82"/>
    </location>
</feature>
<dbReference type="Gene3D" id="1.20.1280.290">
    <property type="match status" value="2"/>
</dbReference>
<proteinExistence type="predicted"/>
<feature type="transmembrane region" description="Helical" evidence="1">
    <location>
        <begin position="125"/>
        <end position="149"/>
    </location>
</feature>
<feature type="transmembrane region" description="Helical" evidence="1">
    <location>
        <begin position="94"/>
        <end position="119"/>
    </location>
</feature>
<dbReference type="eggNOG" id="ENOG5032PIS">
    <property type="taxonomic scope" value="Bacteria"/>
</dbReference>
<sequence length="228" mass="26764">MKEFTEVVGWVAVIVTTLIMLPQLISIYRSKNTKKINPFSFWILHFSFSIWLFYGYLINNIQITTSNLIATFISTLTIYALYRYSYKPTKKWNWIYIPLSFVLIFVSIFFILNISGVFIAKNSSLTFAFSIIAPLITTTCFIPNILIGIKKETIKYLSLSFVIIMFAFNILWIIYFSLAIVVYKNQANNFYIPLAFQCIALVIYGIQFYFWLFQKNKEKYSQKKIKTA</sequence>
<feature type="transmembrane region" description="Helical" evidence="1">
    <location>
        <begin position="7"/>
        <end position="27"/>
    </location>
</feature>
<dbReference type="GO" id="GO:0016020">
    <property type="term" value="C:membrane"/>
    <property type="evidence" value="ECO:0007669"/>
    <property type="project" value="InterPro"/>
</dbReference>
<dbReference type="InterPro" id="IPR004316">
    <property type="entry name" value="SWEET_rpt"/>
</dbReference>
<feature type="transmembrane region" description="Helical" evidence="1">
    <location>
        <begin position="39"/>
        <end position="57"/>
    </location>
</feature>
<evidence type="ECO:0000313" key="3">
    <source>
        <dbReference type="Proteomes" id="UP000000528"/>
    </source>
</evidence>
<dbReference type="STRING" id="272635.gene:17576591"/>
<feature type="transmembrane region" description="Helical" evidence="1">
    <location>
        <begin position="190"/>
        <end position="213"/>
    </location>
</feature>
<evidence type="ECO:0000313" key="2">
    <source>
        <dbReference type="EMBL" id="CAC13185.1"/>
    </source>
</evidence>
<dbReference type="AlphaFoldDB" id="Q98RJ6"/>
<dbReference type="RefSeq" id="WP_010924816.1">
    <property type="nucleotide sequence ID" value="NC_002771.1"/>
</dbReference>
<organism evidence="3">
    <name type="scientific">Mycoplasmopsis pulmonis (strain UAB CTIP)</name>
    <name type="common">Mycoplasma pulmonis</name>
    <dbReference type="NCBI Taxonomy" id="272635"/>
    <lineage>
        <taxon>Bacteria</taxon>
        <taxon>Bacillati</taxon>
        <taxon>Mycoplasmatota</taxon>
        <taxon>Mycoplasmoidales</taxon>
        <taxon>Metamycoplasmataceae</taxon>
        <taxon>Mycoplasmopsis</taxon>
    </lineage>
</organism>
<keyword evidence="1" id="KW-0812">Transmembrane</keyword>
<dbReference type="HOGENOM" id="CLU_099419_0_0_14"/>
<dbReference type="KEGG" id="mpu:MYPU_0120"/>
<protein>
    <recommendedName>
        <fullName evidence="4">PQ loop repeat</fullName>
    </recommendedName>
</protein>
<keyword evidence="1" id="KW-0472">Membrane</keyword>
<dbReference type="Pfam" id="PF03083">
    <property type="entry name" value="MtN3_slv"/>
    <property type="match status" value="1"/>
</dbReference>
<evidence type="ECO:0008006" key="4">
    <source>
        <dbReference type="Google" id="ProtNLM"/>
    </source>
</evidence>
<accession>Q98RJ6</accession>
<keyword evidence="1" id="KW-1133">Transmembrane helix</keyword>
<gene>
    <name evidence="2" type="ordered locus">MYPU_0120</name>
</gene>
<reference evidence="2 3" key="1">
    <citation type="journal article" date="2001" name="Nucleic Acids Res.">
        <title>The complete genome sequence of the murine respiratory pathogen Mycoplasma pulmonis.</title>
        <authorList>
            <person name="Chambaud I."/>
            <person name="Heilig R."/>
            <person name="Ferris S."/>
            <person name="Barbe V."/>
            <person name="Samson D."/>
            <person name="Galisson F."/>
            <person name="Moszer I."/>
            <person name="Dybvig K."/>
            <person name="Wroblewski H."/>
            <person name="Viari A."/>
            <person name="Rocha E.P.C."/>
            <person name="Blanchard A."/>
        </authorList>
    </citation>
    <scope>NUCLEOTIDE SEQUENCE [LARGE SCALE GENOMIC DNA]</scope>
    <source>
        <strain evidence="2 3">UAB CTIP</strain>
    </source>
</reference>